<dbReference type="GO" id="GO:0015087">
    <property type="term" value="F:cobalt ion transmembrane transporter activity"/>
    <property type="evidence" value="ECO:0007669"/>
    <property type="project" value="TreeGrafter"/>
</dbReference>
<sequence length="370" mass="40948">MTHPPEITKSSRLVTDVMADGPLPRRRDESRAAKVESVATYDVMWIDRVSGGAWRATREELPQLLARETGFVWVHIPDLDRDAREMLRSVFGLHPRAIEEMAVRNHVARLHYHKTYLLLVVHSPVPTGSGRVESIELDQVVGTNYLITSPGPAAGSPVAAESGATAEVADRLVAGRLTPTTPIALSWAITSTITNAMERSVNDLAREVGRLEQHVVERSAPRKSEGFLDELFTTRHALGRITSIAAQTGEVFGRAQYLLDGTGDPEDVRLIGDSRDQFLRLAGIARAQDEFLRGVTEFYRARTDTRATVAMERLAVIVAITLPVIALASVASMNVISYGRTSWPWLIGILLAMFVVSAILLRWARRQGWW</sequence>
<evidence type="ECO:0000256" key="4">
    <source>
        <dbReference type="SAM" id="Phobius"/>
    </source>
</evidence>
<dbReference type="Pfam" id="PF01544">
    <property type="entry name" value="CorA"/>
    <property type="match status" value="1"/>
</dbReference>
<dbReference type="PANTHER" id="PTHR46494">
    <property type="entry name" value="CORA FAMILY METAL ION TRANSPORTER (EUROFUNG)"/>
    <property type="match status" value="1"/>
</dbReference>
<accession>W6JV68</accession>
<gene>
    <name evidence="5" type="ORF">BN11_1650009</name>
</gene>
<protein>
    <submittedName>
        <fullName evidence="5">Putative magnesium and cobalt transporter</fullName>
    </submittedName>
</protein>
<keyword evidence="3" id="KW-1003">Cell membrane</keyword>
<organism evidence="5 6">
    <name type="scientific">Nostocoides australiense Ben110</name>
    <dbReference type="NCBI Taxonomy" id="1193182"/>
    <lineage>
        <taxon>Bacteria</taxon>
        <taxon>Bacillati</taxon>
        <taxon>Actinomycetota</taxon>
        <taxon>Actinomycetes</taxon>
        <taxon>Micrococcales</taxon>
        <taxon>Intrasporangiaceae</taxon>
        <taxon>Nostocoides</taxon>
    </lineage>
</organism>
<evidence type="ECO:0000256" key="1">
    <source>
        <dbReference type="ARBA" id="ARBA00004651"/>
    </source>
</evidence>
<dbReference type="EMBL" id="CAJA01000074">
    <property type="protein sequence ID" value="CCH72425.1"/>
    <property type="molecule type" value="Genomic_DNA"/>
</dbReference>
<dbReference type="RefSeq" id="WP_162213218.1">
    <property type="nucleotide sequence ID" value="NZ_HG764815.1"/>
</dbReference>
<dbReference type="GO" id="GO:0050897">
    <property type="term" value="F:cobalt ion binding"/>
    <property type="evidence" value="ECO:0007669"/>
    <property type="project" value="TreeGrafter"/>
</dbReference>
<evidence type="ECO:0000256" key="2">
    <source>
        <dbReference type="ARBA" id="ARBA00022448"/>
    </source>
</evidence>
<dbReference type="InterPro" id="IPR002523">
    <property type="entry name" value="MgTranspt_CorA/ZnTranspt_ZntB"/>
</dbReference>
<dbReference type="Gene3D" id="1.20.58.340">
    <property type="entry name" value="Magnesium transport protein CorA, transmembrane region"/>
    <property type="match status" value="1"/>
</dbReference>
<keyword evidence="2" id="KW-0813">Transport</keyword>
<dbReference type="STRING" id="1193182.BN11_1650009"/>
<dbReference type="AlphaFoldDB" id="W6JV68"/>
<name>W6JV68_9MICO</name>
<proteinExistence type="predicted"/>
<feature type="transmembrane region" description="Helical" evidence="4">
    <location>
        <begin position="314"/>
        <end position="336"/>
    </location>
</feature>
<dbReference type="Gene3D" id="3.30.460.20">
    <property type="entry name" value="CorA soluble domain-like"/>
    <property type="match status" value="1"/>
</dbReference>
<comment type="subcellular location">
    <subcellularLocation>
        <location evidence="1">Cell membrane</location>
        <topology evidence="1">Multi-pass membrane protein</topology>
    </subcellularLocation>
</comment>
<dbReference type="PANTHER" id="PTHR46494:SF1">
    <property type="entry name" value="CORA FAMILY METAL ION TRANSPORTER (EUROFUNG)"/>
    <property type="match status" value="1"/>
</dbReference>
<reference evidence="5 6" key="1">
    <citation type="journal article" date="2013" name="ISME J.">
        <title>A metabolic model for members of the genus Tetrasphaera involved in enhanced biological phosphorus removal.</title>
        <authorList>
            <person name="Kristiansen R."/>
            <person name="Nguyen H.T.T."/>
            <person name="Saunders A.M."/>
            <person name="Nielsen J.L."/>
            <person name="Wimmer R."/>
            <person name="Le V.Q."/>
            <person name="McIlroy S.J."/>
            <person name="Petrovski S."/>
            <person name="Seviour R.J."/>
            <person name="Calteau A."/>
            <person name="Nielsen K.L."/>
            <person name="Nielsen P.H."/>
        </authorList>
    </citation>
    <scope>NUCLEOTIDE SEQUENCE [LARGE SCALE GENOMIC DNA]</scope>
    <source>
        <strain evidence="5 6">Ben110</strain>
    </source>
</reference>
<dbReference type="GO" id="GO:0005886">
    <property type="term" value="C:plasma membrane"/>
    <property type="evidence" value="ECO:0007669"/>
    <property type="project" value="UniProtKB-SubCell"/>
</dbReference>
<keyword evidence="4" id="KW-0472">Membrane</keyword>
<keyword evidence="4" id="KW-1133">Transmembrane helix</keyword>
<dbReference type="SUPFAM" id="SSF143865">
    <property type="entry name" value="CorA soluble domain-like"/>
    <property type="match status" value="1"/>
</dbReference>
<keyword evidence="6" id="KW-1185">Reference proteome</keyword>
<dbReference type="InterPro" id="IPR045861">
    <property type="entry name" value="CorA_cytoplasmic_dom"/>
</dbReference>
<keyword evidence="4" id="KW-0812">Transmembrane</keyword>
<dbReference type="Proteomes" id="UP000035763">
    <property type="component" value="Unassembled WGS sequence"/>
</dbReference>
<feature type="transmembrane region" description="Helical" evidence="4">
    <location>
        <begin position="342"/>
        <end position="364"/>
    </location>
</feature>
<dbReference type="GO" id="GO:0000287">
    <property type="term" value="F:magnesium ion binding"/>
    <property type="evidence" value="ECO:0007669"/>
    <property type="project" value="TreeGrafter"/>
</dbReference>
<evidence type="ECO:0000313" key="6">
    <source>
        <dbReference type="Proteomes" id="UP000035763"/>
    </source>
</evidence>
<dbReference type="GO" id="GO:0015095">
    <property type="term" value="F:magnesium ion transmembrane transporter activity"/>
    <property type="evidence" value="ECO:0007669"/>
    <property type="project" value="TreeGrafter"/>
</dbReference>
<evidence type="ECO:0000256" key="3">
    <source>
        <dbReference type="ARBA" id="ARBA00022475"/>
    </source>
</evidence>
<evidence type="ECO:0000313" key="5">
    <source>
        <dbReference type="EMBL" id="CCH72425.1"/>
    </source>
</evidence>
<comment type="caution">
    <text evidence="5">The sequence shown here is derived from an EMBL/GenBank/DDBJ whole genome shotgun (WGS) entry which is preliminary data.</text>
</comment>